<evidence type="ECO:0000256" key="13">
    <source>
        <dbReference type="PROSITE-ProRule" id="PRU00176"/>
    </source>
</evidence>
<feature type="compositionally biased region" description="Pro residues" evidence="14">
    <location>
        <begin position="422"/>
        <end position="448"/>
    </location>
</feature>
<dbReference type="GO" id="GO:0140999">
    <property type="term" value="F:histone H3K4 trimethyltransferase activity"/>
    <property type="evidence" value="ECO:0007669"/>
    <property type="project" value="UniProtKB-EC"/>
</dbReference>
<feature type="compositionally biased region" description="Polar residues" evidence="14">
    <location>
        <begin position="991"/>
        <end position="1003"/>
    </location>
</feature>
<dbReference type="GO" id="GO:0003723">
    <property type="term" value="F:RNA binding"/>
    <property type="evidence" value="ECO:0007669"/>
    <property type="project" value="UniProtKB-UniRule"/>
</dbReference>
<dbReference type="EMBL" id="FMSP01000008">
    <property type="protein sequence ID" value="SCV72003.1"/>
    <property type="molecule type" value="Genomic_DNA"/>
</dbReference>
<evidence type="ECO:0000256" key="4">
    <source>
        <dbReference type="ARBA" id="ARBA00022603"/>
    </source>
</evidence>
<evidence type="ECO:0000256" key="6">
    <source>
        <dbReference type="ARBA" id="ARBA00022691"/>
    </source>
</evidence>
<dbReference type="SUPFAM" id="SSF54928">
    <property type="entry name" value="RNA-binding domain, RBD"/>
    <property type="match status" value="1"/>
</dbReference>
<dbReference type="Pfam" id="PF11764">
    <property type="entry name" value="N-SET"/>
    <property type="match status" value="1"/>
</dbReference>
<name>A0A238FJ25_9BASI</name>
<evidence type="ECO:0000256" key="11">
    <source>
        <dbReference type="ARBA" id="ARBA00047583"/>
    </source>
</evidence>
<dbReference type="STRING" id="269621.A0A238FJ25"/>
<dbReference type="Proteomes" id="UP000198372">
    <property type="component" value="Unassembled WGS sequence"/>
</dbReference>
<feature type="domain" description="RRM" evidence="15">
    <location>
        <begin position="256"/>
        <end position="367"/>
    </location>
</feature>
<dbReference type="InterPro" id="IPR012677">
    <property type="entry name" value="Nucleotide-bd_a/b_plait_sf"/>
</dbReference>
<feature type="compositionally biased region" description="Polar residues" evidence="14">
    <location>
        <begin position="131"/>
        <end position="163"/>
    </location>
</feature>
<dbReference type="SMART" id="SM00317">
    <property type="entry name" value="SET"/>
    <property type="match status" value="1"/>
</dbReference>
<sequence>MTTETTTVTILTLTTRTMTETGVGGATRLAHPHRPRAAIVRRIAIAETATTTTTKTTVGIGTRAMTTTIRAEGNALTRPPHRGEGDPIPITETTIDVRLDLEMTETVTRCPRDLPLPPRVAIETVSDPKASLSSKPPISPEIRSSSTSASTKAVRTTQPSSPRTPIVPFHYKPLGAKDYFVLYDPETDKSKKGKEVLTRYDGEGLDASHVTDPRRTDTQSIERRAKALERAKRPLRRLHYLWDNNSIGSAPSKAPSAVLVTGFPSQTTIQDLRKSFVLYGRIEILDVKIDRRTGGNLGMCWIKYVDDCPMTDAEEMVKKQYQANLKAGKAQNGNTAALNAVEKGNGSQVGMRMLLDGSRIKVEIDKDGSKCRAAYDAELQLRYPAAAAPTSSSKRAGGTPLDSKTRPSSSTSTPRAVNAKGLPPPSDAPPPPPPPVLPVNHPALPPKPSVWSSAQPRTNGVAAVSPSRPGPVRSMNPIPRAQQRGRFSSYSVQDVIEQAKKRMKQNQAKGLRRDEENEDDDEDDRLDVVYSPVKSGRESGFLQSGEGRQIPLAFLATERMLQEALATNGHAYLSIDKKRFAVARRLHRRAEMNSRELEAMFDRFGLDRTFSSQDAWYITFTSSSGAKRAHDFGQGRTFIAGPLDLKLHDAVTSSATSPSRSKAVSALASLPPSSTTAPVIPSKPKKTSWTDAELLEEARHIVVQDLLEAFQKDLKSRIVMPKIVEHVANWESTAVALATSAPPSPVKPKEEASLPEASSLRSILPTAIPTTASVTTSALKTLPSFSRRVKAPAKEVKRNATAPARRVSRRASSRADSASPSVSASEMTSPDSEDEQLPIVSPSKHSKPKNDRSKRTGSASEAEGSQREEVGKPSPTKKKALAMLRTKGKHSASSKGKSETQFDYTSSEEDADDEEAKRPLSTADIVTPVLDAAAPIVQDVDIDAASTRSASPELGNRAHSNLTKHGKLLSPELHGPPNSRGTPAKNRLALQKSQGASGRTSSKFSGARNALYEAISSTLMTYTRLPSDFTDDSVSVNFERVRYEADGRPIEGAGSRPPLPKNAKPELYSSAYLNPIPTAAQLALWKKAKADRKHARAERRAEKVWHVRRAAERRIPLDPWKDGLAADEEDLYYVKMAIERVRAGAAMHPTPPTSEDEGEGEGTAVNQKPVSVRKTHTTGAAKTEGYYQVSVAEKMANRPAYTGSKTKVAATDGVVAPTLASGHSVSRSARANVRGLVRGMELHKKVTETDTDVLKFNQLRTRKKQLTFSRSGIEGYGLFALEHIPAGEMVIEYVGELIRQQVADRREKAYERQGIGSSYLFRVDDDLVVDATKKGNLGLEADVRFICSPLHSRLINHCCAPNCTAKIITINSVKKIVIYAKTDIEPGEEVTYDYHFPHEEVKIPCLCGHPLCRKYLN</sequence>
<dbReference type="InterPro" id="IPR046341">
    <property type="entry name" value="SET_dom_sf"/>
</dbReference>
<organism evidence="18 19">
    <name type="scientific">Microbotryum intermedium</name>
    <dbReference type="NCBI Taxonomy" id="269621"/>
    <lineage>
        <taxon>Eukaryota</taxon>
        <taxon>Fungi</taxon>
        <taxon>Dikarya</taxon>
        <taxon>Basidiomycota</taxon>
        <taxon>Pucciniomycotina</taxon>
        <taxon>Microbotryomycetes</taxon>
        <taxon>Microbotryales</taxon>
        <taxon>Microbotryaceae</taxon>
        <taxon>Microbotryum</taxon>
    </lineage>
</organism>
<protein>
    <recommendedName>
        <fullName evidence="3">Histone-lysine N-methyltransferase, H3 lysine-4 specific</fullName>
        <ecNumber evidence="2">2.1.1.354</ecNumber>
    </recommendedName>
    <alternativeName>
        <fullName evidence="9">SET domain-containing protein 1</fullName>
    </alternativeName>
</protein>
<comment type="catalytic activity">
    <reaction evidence="10">
        <text>L-lysyl(4)-[histone H3] + 3 S-adenosyl-L-methionine = N(6),N(6),N(6)-trimethyl-L-lysyl(4)-[histone H3] + 3 S-adenosyl-L-homocysteine + 3 H(+)</text>
        <dbReference type="Rhea" id="RHEA:60260"/>
        <dbReference type="Rhea" id="RHEA-COMP:15537"/>
        <dbReference type="Rhea" id="RHEA-COMP:15547"/>
        <dbReference type="ChEBI" id="CHEBI:15378"/>
        <dbReference type="ChEBI" id="CHEBI:29969"/>
        <dbReference type="ChEBI" id="CHEBI:57856"/>
        <dbReference type="ChEBI" id="CHEBI:59789"/>
        <dbReference type="ChEBI" id="CHEBI:61961"/>
        <dbReference type="EC" id="2.1.1.354"/>
    </reaction>
</comment>
<feature type="region of interest" description="Disordered" evidence="14">
    <location>
        <begin position="386"/>
        <end position="525"/>
    </location>
</feature>
<evidence type="ECO:0000256" key="14">
    <source>
        <dbReference type="SAM" id="MobiDB-lite"/>
    </source>
</evidence>
<feature type="domain" description="SET" evidence="16">
    <location>
        <begin position="1264"/>
        <end position="1395"/>
    </location>
</feature>
<dbReference type="PROSITE" id="PS50868">
    <property type="entry name" value="POST_SET"/>
    <property type="match status" value="1"/>
</dbReference>
<dbReference type="PANTHER" id="PTHR45814:SF2">
    <property type="entry name" value="HISTONE-LYSINE N-METHYLTRANSFERASE SETD1"/>
    <property type="match status" value="1"/>
</dbReference>
<dbReference type="EC" id="2.1.1.354" evidence="2"/>
<feature type="region of interest" description="Disordered" evidence="14">
    <location>
        <begin position="125"/>
        <end position="168"/>
    </location>
</feature>
<dbReference type="GO" id="GO:0048188">
    <property type="term" value="C:Set1C/COMPASS complex"/>
    <property type="evidence" value="ECO:0007669"/>
    <property type="project" value="TreeGrafter"/>
</dbReference>
<feature type="region of interest" description="Disordered" evidence="14">
    <location>
        <begin position="947"/>
        <end position="1003"/>
    </location>
</feature>
<evidence type="ECO:0000259" key="16">
    <source>
        <dbReference type="PROSITE" id="PS50280"/>
    </source>
</evidence>
<keyword evidence="6" id="KW-0949">S-adenosyl-L-methionine</keyword>
<evidence type="ECO:0000256" key="3">
    <source>
        <dbReference type="ARBA" id="ARBA00015839"/>
    </source>
</evidence>
<dbReference type="Gene3D" id="2.170.270.10">
    <property type="entry name" value="SET domain"/>
    <property type="match status" value="1"/>
</dbReference>
<keyword evidence="8" id="KW-0539">Nucleus</keyword>
<gene>
    <name evidence="18" type="ORF">BQ2448_4697</name>
</gene>
<feature type="compositionally biased region" description="Low complexity" evidence="14">
    <location>
        <begin position="406"/>
        <end position="415"/>
    </location>
</feature>
<dbReference type="Gene3D" id="3.30.70.330">
    <property type="match status" value="1"/>
</dbReference>
<dbReference type="OrthoDB" id="308383at2759"/>
<evidence type="ECO:0000256" key="7">
    <source>
        <dbReference type="ARBA" id="ARBA00022853"/>
    </source>
</evidence>
<evidence type="ECO:0000256" key="1">
    <source>
        <dbReference type="ARBA" id="ARBA00004123"/>
    </source>
</evidence>
<dbReference type="GO" id="GO:0032259">
    <property type="term" value="P:methylation"/>
    <property type="evidence" value="ECO:0007669"/>
    <property type="project" value="UniProtKB-KW"/>
</dbReference>
<dbReference type="Pfam" id="PF00076">
    <property type="entry name" value="RRM_1"/>
    <property type="match status" value="1"/>
</dbReference>
<feature type="compositionally biased region" description="Low complexity" evidence="14">
    <location>
        <begin position="814"/>
        <end position="825"/>
    </location>
</feature>
<feature type="region of interest" description="Disordered" evidence="14">
    <location>
        <begin position="1146"/>
        <end position="1177"/>
    </location>
</feature>
<feature type="compositionally biased region" description="Basic residues" evidence="14">
    <location>
        <begin position="875"/>
        <end position="892"/>
    </location>
</feature>
<keyword evidence="7" id="KW-0156">Chromatin regulator</keyword>
<keyword evidence="5" id="KW-0808">Transferase</keyword>
<dbReference type="InterPro" id="IPR003616">
    <property type="entry name" value="Post-SET_dom"/>
</dbReference>
<reference evidence="19" key="1">
    <citation type="submission" date="2016-09" db="EMBL/GenBank/DDBJ databases">
        <authorList>
            <person name="Jeantristanb JTB J.-T."/>
            <person name="Ricardo R."/>
        </authorList>
    </citation>
    <scope>NUCLEOTIDE SEQUENCE [LARGE SCALE GENOMIC DNA]</scope>
</reference>
<dbReference type="PROSITE" id="PS50102">
    <property type="entry name" value="RRM"/>
    <property type="match status" value="1"/>
</dbReference>
<evidence type="ECO:0000313" key="19">
    <source>
        <dbReference type="Proteomes" id="UP000198372"/>
    </source>
</evidence>
<dbReference type="PROSITE" id="PS50280">
    <property type="entry name" value="SET"/>
    <property type="match status" value="1"/>
</dbReference>
<feature type="region of interest" description="Disordered" evidence="14">
    <location>
        <begin position="790"/>
        <end position="922"/>
    </location>
</feature>
<evidence type="ECO:0000313" key="18">
    <source>
        <dbReference type="EMBL" id="SCV72003.1"/>
    </source>
</evidence>
<evidence type="ECO:0000256" key="10">
    <source>
        <dbReference type="ARBA" id="ARBA00047571"/>
    </source>
</evidence>
<proteinExistence type="predicted"/>
<accession>A0A238FJ25</accession>
<evidence type="ECO:0000256" key="5">
    <source>
        <dbReference type="ARBA" id="ARBA00022679"/>
    </source>
</evidence>
<comment type="catalytic activity">
    <reaction evidence="11">
        <text>N(6)-methyl-L-lysyl(4)-[histone H3] + S-adenosyl-L-methionine = N(6),N(6)-dimethyl-L-lysyl(4)-[histone H3] + S-adenosyl-L-homocysteine + H(+)</text>
        <dbReference type="Rhea" id="RHEA:60268"/>
        <dbReference type="Rhea" id="RHEA-COMP:15540"/>
        <dbReference type="Rhea" id="RHEA-COMP:15543"/>
        <dbReference type="ChEBI" id="CHEBI:15378"/>
        <dbReference type="ChEBI" id="CHEBI:57856"/>
        <dbReference type="ChEBI" id="CHEBI:59789"/>
        <dbReference type="ChEBI" id="CHEBI:61929"/>
        <dbReference type="ChEBI" id="CHEBI:61976"/>
    </reaction>
</comment>
<evidence type="ECO:0000256" key="2">
    <source>
        <dbReference type="ARBA" id="ARBA00012182"/>
    </source>
</evidence>
<comment type="catalytic activity">
    <reaction evidence="12">
        <text>N(6),N(6)-dimethyl-L-lysyl(4)-[histone H3] + S-adenosyl-L-methionine = N(6),N(6),N(6)-trimethyl-L-lysyl(4)-[histone H3] + S-adenosyl-L-homocysteine + H(+)</text>
        <dbReference type="Rhea" id="RHEA:60272"/>
        <dbReference type="Rhea" id="RHEA-COMP:15537"/>
        <dbReference type="Rhea" id="RHEA-COMP:15540"/>
        <dbReference type="ChEBI" id="CHEBI:15378"/>
        <dbReference type="ChEBI" id="CHEBI:57856"/>
        <dbReference type="ChEBI" id="CHEBI:59789"/>
        <dbReference type="ChEBI" id="CHEBI:61961"/>
        <dbReference type="ChEBI" id="CHEBI:61976"/>
    </reaction>
</comment>
<dbReference type="InterPro" id="IPR044570">
    <property type="entry name" value="Set1-like"/>
</dbReference>
<evidence type="ECO:0000259" key="17">
    <source>
        <dbReference type="PROSITE" id="PS50868"/>
    </source>
</evidence>
<evidence type="ECO:0000256" key="12">
    <source>
        <dbReference type="ARBA" id="ARBA00049129"/>
    </source>
</evidence>
<dbReference type="InterPro" id="IPR001214">
    <property type="entry name" value="SET_dom"/>
</dbReference>
<dbReference type="InterPro" id="IPR000504">
    <property type="entry name" value="RRM_dom"/>
</dbReference>
<feature type="compositionally biased region" description="Acidic residues" evidence="14">
    <location>
        <begin position="516"/>
        <end position="525"/>
    </location>
</feature>
<feature type="region of interest" description="Disordered" evidence="14">
    <location>
        <begin position="739"/>
        <end position="758"/>
    </location>
</feature>
<comment type="subcellular location">
    <subcellularLocation>
        <location evidence="1">Nucleus</location>
    </subcellularLocation>
</comment>
<dbReference type="InterPro" id="IPR024657">
    <property type="entry name" value="COMPASS_Set1_N-SET"/>
</dbReference>
<feature type="domain" description="Post-SET" evidence="17">
    <location>
        <begin position="1401"/>
        <end position="1417"/>
    </location>
</feature>
<evidence type="ECO:0000256" key="8">
    <source>
        <dbReference type="ARBA" id="ARBA00023242"/>
    </source>
</evidence>
<dbReference type="SMART" id="SM00508">
    <property type="entry name" value="PostSET"/>
    <property type="match status" value="1"/>
</dbReference>
<dbReference type="InterPro" id="IPR035979">
    <property type="entry name" value="RBD_domain_sf"/>
</dbReference>
<dbReference type="SMART" id="SM01291">
    <property type="entry name" value="N-SET"/>
    <property type="match status" value="1"/>
</dbReference>
<keyword evidence="13" id="KW-0694">RNA-binding</keyword>
<keyword evidence="4" id="KW-0489">Methyltransferase</keyword>
<evidence type="ECO:0000256" key="9">
    <source>
        <dbReference type="ARBA" id="ARBA00030093"/>
    </source>
</evidence>
<keyword evidence="19" id="KW-1185">Reference proteome</keyword>
<evidence type="ECO:0000259" key="15">
    <source>
        <dbReference type="PROSITE" id="PS50102"/>
    </source>
</evidence>
<dbReference type="PANTHER" id="PTHR45814">
    <property type="entry name" value="HISTONE-LYSINE N-METHYLTRANSFERASE SETD1"/>
    <property type="match status" value="1"/>
</dbReference>
<dbReference type="SUPFAM" id="SSF82199">
    <property type="entry name" value="SET domain"/>
    <property type="match status" value="1"/>
</dbReference>
<dbReference type="Pfam" id="PF00856">
    <property type="entry name" value="SET"/>
    <property type="match status" value="1"/>
</dbReference>